<evidence type="ECO:0000313" key="2">
    <source>
        <dbReference type="EMBL" id="KGE65364.1"/>
    </source>
</evidence>
<dbReference type="Pfam" id="PF11804">
    <property type="entry name" value="DUF3325"/>
    <property type="match status" value="1"/>
</dbReference>
<dbReference type="EMBL" id="ASGY01000192">
    <property type="protein sequence ID" value="KGE65364.1"/>
    <property type="molecule type" value="Genomic_DNA"/>
</dbReference>
<dbReference type="RefSeq" id="WP_038850037.1">
    <property type="nucleotide sequence ID" value="NZ_ASGY01000192.1"/>
</dbReference>
<evidence type="ECO:0000313" key="3">
    <source>
        <dbReference type="Proteomes" id="UP000030060"/>
    </source>
</evidence>
<reference evidence="2 3" key="1">
    <citation type="journal article" date="2013" name="Genome Announc.">
        <title>Draft Genome Sequence of Pseudomonas fluorescens LMG 5329, a White Line-Inducing Principle-Producing Bioindicator for the Mushroom Pathogen Pseudomonas tolaasii.</title>
        <authorList>
            <person name="Ghequire M.G."/>
            <person name="Rokni-Zadeh H."/>
            <person name="Zarrineh P."/>
            <person name="De Mot R."/>
        </authorList>
    </citation>
    <scope>NUCLEOTIDE SEQUENCE [LARGE SCALE GENOMIC DNA]</scope>
    <source>
        <strain evidence="2 3">LMG 5329</strain>
    </source>
</reference>
<dbReference type="Proteomes" id="UP000030060">
    <property type="component" value="Unassembled WGS sequence"/>
</dbReference>
<comment type="caution">
    <text evidence="2">The sequence shown here is derived from an EMBL/GenBank/DDBJ whole genome shotgun (WGS) entry which is preliminary data.</text>
</comment>
<protein>
    <recommendedName>
        <fullName evidence="4">Iron uptake protein</fullName>
    </recommendedName>
</protein>
<organism evidence="2 3">
    <name type="scientific">Pseudomonas fluorescens LMG 5329</name>
    <dbReference type="NCBI Taxonomy" id="1324332"/>
    <lineage>
        <taxon>Bacteria</taxon>
        <taxon>Pseudomonadati</taxon>
        <taxon>Pseudomonadota</taxon>
        <taxon>Gammaproteobacteria</taxon>
        <taxon>Pseudomonadales</taxon>
        <taxon>Pseudomonadaceae</taxon>
        <taxon>Pseudomonas</taxon>
    </lineage>
</organism>
<proteinExistence type="predicted"/>
<feature type="transmembrane region" description="Helical" evidence="1">
    <location>
        <begin position="64"/>
        <end position="82"/>
    </location>
</feature>
<evidence type="ECO:0008006" key="4">
    <source>
        <dbReference type="Google" id="ProtNLM"/>
    </source>
</evidence>
<feature type="transmembrane region" description="Helical" evidence="1">
    <location>
        <begin position="88"/>
        <end position="106"/>
    </location>
</feature>
<keyword evidence="1" id="KW-1133">Transmembrane helix</keyword>
<dbReference type="InterPro" id="IPR021762">
    <property type="entry name" value="DUF3325"/>
</dbReference>
<gene>
    <name evidence="2" type="ORF">K814_0125080</name>
</gene>
<feature type="transmembrane region" description="Helical" evidence="1">
    <location>
        <begin position="37"/>
        <end position="55"/>
    </location>
</feature>
<evidence type="ECO:0000256" key="1">
    <source>
        <dbReference type="SAM" id="Phobius"/>
    </source>
</evidence>
<sequence length="108" mass="11644">MLLALLMCYAGFTALCLSTDRHHGELLHSKPSPGRRLGLRVIGWLLLVVSIWPAVDVAGWGRGLVEWCAVLMLSALLLVLLLPYRPRLALILAGVGLLASPVAAFATF</sequence>
<accession>A0A0A1YWK0</accession>
<dbReference type="OrthoDB" id="6009065at2"/>
<keyword evidence="1" id="KW-0812">Transmembrane</keyword>
<name>A0A0A1YWK0_PSEFL</name>
<dbReference type="AlphaFoldDB" id="A0A0A1YWK0"/>
<keyword evidence="1" id="KW-0472">Membrane</keyword>